<feature type="binding site" evidence="4">
    <location>
        <position position="147"/>
    </location>
    <ligand>
        <name>substrate</name>
    </ligand>
</feature>
<dbReference type="PANTHER" id="PTHR32308:SF0">
    <property type="entry name" value="HPCH_HPAI ALDOLASE_CITRATE LYASE DOMAIN-CONTAINING PROTEIN"/>
    <property type="match status" value="1"/>
</dbReference>
<dbReference type="InterPro" id="IPR005000">
    <property type="entry name" value="Aldolase/citrate-lyase_domain"/>
</dbReference>
<dbReference type="GO" id="GO:0006107">
    <property type="term" value="P:oxaloacetate metabolic process"/>
    <property type="evidence" value="ECO:0007669"/>
    <property type="project" value="TreeGrafter"/>
</dbReference>
<evidence type="ECO:0000313" key="8">
    <source>
        <dbReference type="Proteomes" id="UP000292452"/>
    </source>
</evidence>
<dbReference type="GO" id="GO:0016829">
    <property type="term" value="F:lyase activity"/>
    <property type="evidence" value="ECO:0007669"/>
    <property type="project" value="UniProtKB-KW"/>
</dbReference>
<protein>
    <submittedName>
        <fullName evidence="7">CoA ester lyase</fullName>
    </submittedName>
</protein>
<evidence type="ECO:0000313" key="7">
    <source>
        <dbReference type="EMBL" id="TBO61294.1"/>
    </source>
</evidence>
<sequence>MQQKSSNPTSPAALSLAVSGLGRSSWLVTPGASPGRFATAADARADVALLDLEDSVPAPLKDEARTYVLRFLRRVGLAENRPSAFIGVRVNAPDTLDGLKDLTGLAEHGLWPALLLVPKVESARDVELVLRIMGDSTAPSEVWALIESPRAMQNLTGILHAPRLGGVVFGAADYAAEAGCKITSRAMWYPRAMLAAAAATVGLPAVDSPYFTLPDLDGLRREAEESAELGFVGKVAIHPAQLPVIQAAFRPSQGDLEAARAVISAAEAADGAITTVGGAMVGPPIVAAARALTARAGQVPALPLSKESDHE</sequence>
<evidence type="ECO:0000259" key="6">
    <source>
        <dbReference type="Pfam" id="PF03328"/>
    </source>
</evidence>
<feature type="domain" description="HpcH/HpaI aldolase/citrate lyase" evidence="6">
    <location>
        <begin position="29"/>
        <end position="239"/>
    </location>
</feature>
<dbReference type="InterPro" id="IPR011206">
    <property type="entry name" value="Citrate_lyase_beta/mcl1/mcl2"/>
</dbReference>
<dbReference type="PANTHER" id="PTHR32308">
    <property type="entry name" value="LYASE BETA SUBUNIT, PUTATIVE (AFU_ORTHOLOGUE AFUA_4G13030)-RELATED"/>
    <property type="match status" value="1"/>
</dbReference>
<dbReference type="InterPro" id="IPR015813">
    <property type="entry name" value="Pyrv/PenolPyrv_kinase-like_dom"/>
</dbReference>
<name>A0A4Q9I0U6_STRKA</name>
<evidence type="ECO:0000256" key="1">
    <source>
        <dbReference type="ARBA" id="ARBA00001946"/>
    </source>
</evidence>
<dbReference type="OrthoDB" id="5172636at2"/>
<organism evidence="7 8">
    <name type="scientific">Streptomyces kasugaensis</name>
    <dbReference type="NCBI Taxonomy" id="1946"/>
    <lineage>
        <taxon>Bacteria</taxon>
        <taxon>Bacillati</taxon>
        <taxon>Actinomycetota</taxon>
        <taxon>Actinomycetes</taxon>
        <taxon>Kitasatosporales</taxon>
        <taxon>Streptomycetaceae</taxon>
        <taxon>Streptomyces</taxon>
    </lineage>
</organism>
<dbReference type="InterPro" id="IPR040442">
    <property type="entry name" value="Pyrv_kinase-like_dom_sf"/>
</dbReference>
<keyword evidence="8" id="KW-1185">Reference proteome</keyword>
<evidence type="ECO:0000256" key="3">
    <source>
        <dbReference type="ARBA" id="ARBA00022842"/>
    </source>
</evidence>
<feature type="binding site" evidence="4">
    <location>
        <position position="89"/>
    </location>
    <ligand>
        <name>substrate</name>
    </ligand>
</feature>
<dbReference type="EMBL" id="SIXH01000009">
    <property type="protein sequence ID" value="TBO61294.1"/>
    <property type="molecule type" value="Genomic_DNA"/>
</dbReference>
<dbReference type="GO" id="GO:0000287">
    <property type="term" value="F:magnesium ion binding"/>
    <property type="evidence" value="ECO:0007669"/>
    <property type="project" value="TreeGrafter"/>
</dbReference>
<dbReference type="PIRSF" id="PIRSF015582">
    <property type="entry name" value="Cit_lyase_B"/>
    <property type="match status" value="1"/>
</dbReference>
<feature type="binding site" evidence="5">
    <location>
        <position position="147"/>
    </location>
    <ligand>
        <name>Mg(2+)</name>
        <dbReference type="ChEBI" id="CHEBI:18420"/>
    </ligand>
</feature>
<dbReference type="Gene3D" id="3.20.20.60">
    <property type="entry name" value="Phosphoenolpyruvate-binding domains"/>
    <property type="match status" value="1"/>
</dbReference>
<feature type="binding site" evidence="5">
    <location>
        <position position="173"/>
    </location>
    <ligand>
        <name>Mg(2+)</name>
        <dbReference type="ChEBI" id="CHEBI:18420"/>
    </ligand>
</feature>
<dbReference type="RefSeq" id="WP_094791865.1">
    <property type="nucleotide sequence ID" value="NZ_NDXL01000001.1"/>
</dbReference>
<keyword evidence="3 5" id="KW-0460">Magnesium</keyword>
<dbReference type="AlphaFoldDB" id="A0A4Q9I0U6"/>
<dbReference type="Proteomes" id="UP000292452">
    <property type="component" value="Unassembled WGS sequence"/>
</dbReference>
<evidence type="ECO:0000256" key="2">
    <source>
        <dbReference type="ARBA" id="ARBA00022723"/>
    </source>
</evidence>
<reference evidence="7 8" key="1">
    <citation type="submission" date="2019-02" db="EMBL/GenBank/DDBJ databases">
        <title>Draft Genome Sequence of Streptomyces sp. AM-2504, identified by 16S rRNA comparative analysis as a Streptomyces Kasugaensis strain.</title>
        <authorList>
            <person name="Napolioni V."/>
            <person name="Giuliodori A.M."/>
            <person name="Spurio R."/>
            <person name="Fabbretti A."/>
        </authorList>
    </citation>
    <scope>NUCLEOTIDE SEQUENCE [LARGE SCALE GENOMIC DNA]</scope>
    <source>
        <strain evidence="7 8">AM-2504</strain>
    </source>
</reference>
<dbReference type="SUPFAM" id="SSF51621">
    <property type="entry name" value="Phosphoenolpyruvate/pyruvate domain"/>
    <property type="match status" value="1"/>
</dbReference>
<accession>A0A4Q9I0U6</accession>
<comment type="cofactor">
    <cofactor evidence="1">
        <name>Mg(2+)</name>
        <dbReference type="ChEBI" id="CHEBI:18420"/>
    </cofactor>
</comment>
<dbReference type="Pfam" id="PF03328">
    <property type="entry name" value="HpcH_HpaI"/>
    <property type="match status" value="1"/>
</dbReference>
<proteinExistence type="predicted"/>
<comment type="caution">
    <text evidence="7">The sequence shown here is derived from an EMBL/GenBank/DDBJ whole genome shotgun (WGS) entry which is preliminary data.</text>
</comment>
<keyword evidence="2 5" id="KW-0479">Metal-binding</keyword>
<evidence type="ECO:0000256" key="4">
    <source>
        <dbReference type="PIRSR" id="PIRSR015582-1"/>
    </source>
</evidence>
<evidence type="ECO:0000256" key="5">
    <source>
        <dbReference type="PIRSR" id="PIRSR015582-2"/>
    </source>
</evidence>
<keyword evidence="7" id="KW-0456">Lyase</keyword>
<gene>
    <name evidence="7" type="ORF">EYS09_02030</name>
</gene>